<feature type="region of interest" description="Disordered" evidence="5">
    <location>
        <begin position="136"/>
        <end position="160"/>
    </location>
</feature>
<gene>
    <name evidence="7" type="ORF">OLMES_1914</name>
</gene>
<dbReference type="AlphaFoldDB" id="A0A1Y0I668"/>
<protein>
    <recommendedName>
        <fullName evidence="6">DUF1232 domain-containing protein</fullName>
    </recommendedName>
</protein>
<dbReference type="RefSeq" id="WP_087461029.1">
    <property type="nucleotide sequence ID" value="NZ_CP021425.1"/>
</dbReference>
<evidence type="ECO:0000256" key="1">
    <source>
        <dbReference type="ARBA" id="ARBA00004127"/>
    </source>
</evidence>
<dbReference type="EMBL" id="CP021425">
    <property type="protein sequence ID" value="ARU55988.1"/>
    <property type="molecule type" value="Genomic_DNA"/>
</dbReference>
<dbReference type="InterPro" id="IPR010652">
    <property type="entry name" value="DUF1232"/>
</dbReference>
<dbReference type="Proteomes" id="UP000196027">
    <property type="component" value="Chromosome"/>
</dbReference>
<accession>A0A1Y0I668</accession>
<organism evidence="7 8">
    <name type="scientific">Oleiphilus messinensis</name>
    <dbReference type="NCBI Taxonomy" id="141451"/>
    <lineage>
        <taxon>Bacteria</taxon>
        <taxon>Pseudomonadati</taxon>
        <taxon>Pseudomonadota</taxon>
        <taxon>Gammaproteobacteria</taxon>
        <taxon>Oceanospirillales</taxon>
        <taxon>Oleiphilaceae</taxon>
        <taxon>Oleiphilus</taxon>
    </lineage>
</organism>
<evidence type="ECO:0000256" key="3">
    <source>
        <dbReference type="ARBA" id="ARBA00022989"/>
    </source>
</evidence>
<feature type="domain" description="DUF1232" evidence="6">
    <location>
        <begin position="77"/>
        <end position="110"/>
    </location>
</feature>
<keyword evidence="3" id="KW-1133">Transmembrane helix</keyword>
<evidence type="ECO:0000256" key="4">
    <source>
        <dbReference type="ARBA" id="ARBA00023136"/>
    </source>
</evidence>
<dbReference type="KEGG" id="ome:OLMES_1914"/>
<evidence type="ECO:0000256" key="5">
    <source>
        <dbReference type="SAM" id="MobiDB-lite"/>
    </source>
</evidence>
<keyword evidence="4" id="KW-0472">Membrane</keyword>
<evidence type="ECO:0000256" key="2">
    <source>
        <dbReference type="ARBA" id="ARBA00022692"/>
    </source>
</evidence>
<feature type="compositionally biased region" description="Low complexity" evidence="5">
    <location>
        <begin position="14"/>
        <end position="23"/>
    </location>
</feature>
<dbReference type="OrthoDB" id="9804184at2"/>
<reference evidence="7 8" key="1">
    <citation type="submission" date="2017-05" db="EMBL/GenBank/DDBJ databases">
        <title>Genomic insights into alkan degradation activity of Oleiphilus messinensis.</title>
        <authorList>
            <person name="Kozyavkin S.A."/>
            <person name="Slesarev A.I."/>
            <person name="Golyshin P.N."/>
            <person name="Korzhenkov A."/>
            <person name="Golyshina O.N."/>
            <person name="Toshchakov S.V."/>
        </authorList>
    </citation>
    <scope>NUCLEOTIDE SEQUENCE [LARGE SCALE GENOMIC DNA]</scope>
    <source>
        <strain evidence="7 8">ME102</strain>
    </source>
</reference>
<dbReference type="Pfam" id="PF06803">
    <property type="entry name" value="DUF1232"/>
    <property type="match status" value="1"/>
</dbReference>
<keyword evidence="8" id="KW-1185">Reference proteome</keyword>
<keyword evidence="2" id="KW-0812">Transmembrane</keyword>
<evidence type="ECO:0000259" key="6">
    <source>
        <dbReference type="Pfam" id="PF06803"/>
    </source>
</evidence>
<evidence type="ECO:0000313" key="8">
    <source>
        <dbReference type="Proteomes" id="UP000196027"/>
    </source>
</evidence>
<feature type="region of interest" description="Disordered" evidence="5">
    <location>
        <begin position="1"/>
        <end position="26"/>
    </location>
</feature>
<proteinExistence type="predicted"/>
<sequence length="160" mass="17410">MPHSTEKAHTNNKTPDTSPDPSTLTGQSLEVYQGRFTERSFWSKLKRATHTAGDKAIYSSLTLYYTAQSPHTPTWCKGVIYGTLGYFISLIDLIPDLTPVLGYSDDITLMLTALATLATHITPEIQDKARETTNRVLGSTKPDSAPAPVAAENESGHSTV</sequence>
<comment type="subcellular location">
    <subcellularLocation>
        <location evidence="1">Endomembrane system</location>
        <topology evidence="1">Multi-pass membrane protein</topology>
    </subcellularLocation>
</comment>
<evidence type="ECO:0000313" key="7">
    <source>
        <dbReference type="EMBL" id="ARU55988.1"/>
    </source>
</evidence>
<dbReference type="GO" id="GO:0012505">
    <property type="term" value="C:endomembrane system"/>
    <property type="evidence" value="ECO:0007669"/>
    <property type="project" value="UniProtKB-SubCell"/>
</dbReference>
<name>A0A1Y0I668_9GAMM</name>